<dbReference type="Proteomes" id="UP000663874">
    <property type="component" value="Unassembled WGS sequence"/>
</dbReference>
<dbReference type="EMBL" id="CAJNOH010000175">
    <property type="protein sequence ID" value="CAF0927228.1"/>
    <property type="molecule type" value="Genomic_DNA"/>
</dbReference>
<evidence type="ECO:0000313" key="2">
    <source>
        <dbReference type="EMBL" id="CAF0882891.1"/>
    </source>
</evidence>
<reference evidence="8" key="1">
    <citation type="submission" date="2021-02" db="EMBL/GenBank/DDBJ databases">
        <authorList>
            <person name="Nowell W R."/>
        </authorList>
    </citation>
    <scope>NUCLEOTIDE SEQUENCE</scope>
</reference>
<dbReference type="Proteomes" id="UP000663889">
    <property type="component" value="Unassembled WGS sequence"/>
</dbReference>
<dbReference type="AlphaFoldDB" id="A0A819MJC0"/>
<dbReference type="EMBL" id="CAJOBE010003395">
    <property type="protein sequence ID" value="CAF3877954.1"/>
    <property type="molecule type" value="Genomic_DNA"/>
</dbReference>
<organism evidence="8 9">
    <name type="scientific">Rotaria sordida</name>
    <dbReference type="NCBI Taxonomy" id="392033"/>
    <lineage>
        <taxon>Eukaryota</taxon>
        <taxon>Metazoa</taxon>
        <taxon>Spiralia</taxon>
        <taxon>Gnathifera</taxon>
        <taxon>Rotifera</taxon>
        <taxon>Eurotatoria</taxon>
        <taxon>Bdelloidea</taxon>
        <taxon>Philodinida</taxon>
        <taxon>Philodinidae</taxon>
        <taxon>Rotaria</taxon>
    </lineage>
</organism>
<name>A0A819MJC0_9BILA</name>
<comment type="caution">
    <text evidence="8">The sequence shown here is derived from an EMBL/GenBank/DDBJ whole genome shotgun (WGS) entry which is preliminary data.</text>
</comment>
<dbReference type="EMBL" id="CAJOBD010001957">
    <property type="protein sequence ID" value="CAF3844055.1"/>
    <property type="molecule type" value="Genomic_DNA"/>
</dbReference>
<dbReference type="Proteomes" id="UP000663823">
    <property type="component" value="Unassembled WGS sequence"/>
</dbReference>
<keyword evidence="1" id="KW-0472">Membrane</keyword>
<dbReference type="EMBL" id="CAJNOU010000199">
    <property type="protein sequence ID" value="CAF0911915.1"/>
    <property type="molecule type" value="Genomic_DNA"/>
</dbReference>
<feature type="transmembrane region" description="Helical" evidence="1">
    <location>
        <begin position="20"/>
        <end position="42"/>
    </location>
</feature>
<evidence type="ECO:0000313" key="6">
    <source>
        <dbReference type="EMBL" id="CAF3844055.1"/>
    </source>
</evidence>
<dbReference type="Proteomes" id="UP000663864">
    <property type="component" value="Unassembled WGS sequence"/>
</dbReference>
<evidence type="ECO:0000313" key="10">
    <source>
        <dbReference type="Proteomes" id="UP000663870"/>
    </source>
</evidence>
<dbReference type="Proteomes" id="UP000663870">
    <property type="component" value="Unassembled WGS sequence"/>
</dbReference>
<proteinExistence type="predicted"/>
<dbReference type="EMBL" id="CAJNOT010000182">
    <property type="protein sequence ID" value="CAF0882891.1"/>
    <property type="molecule type" value="Genomic_DNA"/>
</dbReference>
<dbReference type="Proteomes" id="UP000663854">
    <property type="component" value="Unassembled WGS sequence"/>
</dbReference>
<evidence type="ECO:0000313" key="7">
    <source>
        <dbReference type="EMBL" id="CAF3877954.1"/>
    </source>
</evidence>
<evidence type="ECO:0000313" key="8">
    <source>
        <dbReference type="EMBL" id="CAF3980259.1"/>
    </source>
</evidence>
<evidence type="ECO:0000313" key="4">
    <source>
        <dbReference type="EMBL" id="CAF0927228.1"/>
    </source>
</evidence>
<dbReference type="EMBL" id="CAJOAX010006421">
    <property type="protein sequence ID" value="CAF3980259.1"/>
    <property type="molecule type" value="Genomic_DNA"/>
</dbReference>
<evidence type="ECO:0000256" key="1">
    <source>
        <dbReference type="SAM" id="Phobius"/>
    </source>
</evidence>
<evidence type="ECO:0000313" key="9">
    <source>
        <dbReference type="Proteomes" id="UP000663823"/>
    </source>
</evidence>
<keyword evidence="1" id="KW-1133">Transmembrane helix</keyword>
<dbReference type="EMBL" id="CAJNOL010000276">
    <property type="protein sequence ID" value="CAF0979122.1"/>
    <property type="molecule type" value="Genomic_DNA"/>
</dbReference>
<accession>A0A819MJC0</accession>
<dbReference type="Proteomes" id="UP000663836">
    <property type="component" value="Unassembled WGS sequence"/>
</dbReference>
<evidence type="ECO:0000313" key="5">
    <source>
        <dbReference type="EMBL" id="CAF0979122.1"/>
    </source>
</evidence>
<keyword evidence="10" id="KW-1185">Reference proteome</keyword>
<evidence type="ECO:0000313" key="3">
    <source>
        <dbReference type="EMBL" id="CAF0911915.1"/>
    </source>
</evidence>
<sequence length="75" mass="9074">MGHFFHQNFGENKYLLEQIICSDIVIIENIIFQYAWIINIFLYFGRSNAKYDDIIGFAFDLFEIFGRFISNYFRL</sequence>
<keyword evidence="1" id="KW-0812">Transmembrane</keyword>
<protein>
    <submittedName>
        <fullName evidence="8">Uncharacterized protein</fullName>
    </submittedName>
</protein>
<gene>
    <name evidence="7" type="ORF">FNK824_LOCUS19384</name>
    <name evidence="6" type="ORF">JBS370_LOCUS17835</name>
    <name evidence="5" type="ORF">JXQ802_LOCUS13083</name>
    <name evidence="8" type="ORF">OTI717_LOCUS27910</name>
    <name evidence="4" type="ORF">PYM288_LOCUS10858</name>
    <name evidence="3" type="ORF">SEV965_LOCUS6186</name>
    <name evidence="2" type="ORF">ZHD862_LOCUS6477</name>
</gene>